<dbReference type="AlphaFoldDB" id="A0A9P9JJT0"/>
<feature type="chain" id="PRO_5040510430" evidence="1">
    <location>
        <begin position="19"/>
        <end position="82"/>
    </location>
</feature>
<gene>
    <name evidence="2" type="ORF">BKA55DRAFT_744814</name>
</gene>
<accession>A0A9P9JJT0</accession>
<comment type="caution">
    <text evidence="2">The sequence shown here is derived from an EMBL/GenBank/DDBJ whole genome shotgun (WGS) entry which is preliminary data.</text>
</comment>
<sequence>MKALFTLVFAGLTSLVSGRVGDWCSGTKPADQCLCLKHDICDDIFGKKIHHYSDGRFPCPDDKAYIWGCYLWGTWRCMAIAN</sequence>
<dbReference type="RefSeq" id="XP_046040707.1">
    <property type="nucleotide sequence ID" value="XM_046201611.1"/>
</dbReference>
<dbReference type="EMBL" id="JAGMUX010000046">
    <property type="protein sequence ID" value="KAH7202895.1"/>
    <property type="molecule type" value="Genomic_DNA"/>
</dbReference>
<protein>
    <submittedName>
        <fullName evidence="2">Uncharacterized protein</fullName>
    </submittedName>
</protein>
<keyword evidence="3" id="KW-1185">Reference proteome</keyword>
<organism evidence="2 3">
    <name type="scientific">Fusarium redolens</name>
    <dbReference type="NCBI Taxonomy" id="48865"/>
    <lineage>
        <taxon>Eukaryota</taxon>
        <taxon>Fungi</taxon>
        <taxon>Dikarya</taxon>
        <taxon>Ascomycota</taxon>
        <taxon>Pezizomycotina</taxon>
        <taxon>Sordariomycetes</taxon>
        <taxon>Hypocreomycetidae</taxon>
        <taxon>Hypocreales</taxon>
        <taxon>Nectriaceae</taxon>
        <taxon>Fusarium</taxon>
        <taxon>Fusarium redolens species complex</taxon>
    </lineage>
</organism>
<feature type="signal peptide" evidence="1">
    <location>
        <begin position="1"/>
        <end position="18"/>
    </location>
</feature>
<dbReference type="GeneID" id="70231565"/>
<proteinExistence type="predicted"/>
<evidence type="ECO:0000256" key="1">
    <source>
        <dbReference type="SAM" id="SignalP"/>
    </source>
</evidence>
<name>A0A9P9JJT0_FUSRE</name>
<evidence type="ECO:0000313" key="2">
    <source>
        <dbReference type="EMBL" id="KAH7202895.1"/>
    </source>
</evidence>
<evidence type="ECO:0000313" key="3">
    <source>
        <dbReference type="Proteomes" id="UP000720189"/>
    </source>
</evidence>
<dbReference type="Proteomes" id="UP000720189">
    <property type="component" value="Unassembled WGS sequence"/>
</dbReference>
<keyword evidence="1" id="KW-0732">Signal</keyword>
<reference evidence="2" key="1">
    <citation type="journal article" date="2021" name="Nat. Commun.">
        <title>Genetic determinants of endophytism in the Arabidopsis root mycobiome.</title>
        <authorList>
            <person name="Mesny F."/>
            <person name="Miyauchi S."/>
            <person name="Thiergart T."/>
            <person name="Pickel B."/>
            <person name="Atanasova L."/>
            <person name="Karlsson M."/>
            <person name="Huettel B."/>
            <person name="Barry K.W."/>
            <person name="Haridas S."/>
            <person name="Chen C."/>
            <person name="Bauer D."/>
            <person name="Andreopoulos W."/>
            <person name="Pangilinan J."/>
            <person name="LaButti K."/>
            <person name="Riley R."/>
            <person name="Lipzen A."/>
            <person name="Clum A."/>
            <person name="Drula E."/>
            <person name="Henrissat B."/>
            <person name="Kohler A."/>
            <person name="Grigoriev I.V."/>
            <person name="Martin F.M."/>
            <person name="Hacquard S."/>
        </authorList>
    </citation>
    <scope>NUCLEOTIDE SEQUENCE</scope>
    <source>
        <strain evidence="2">MPI-CAGE-AT-0023</strain>
    </source>
</reference>